<comment type="similarity">
    <text evidence="1">Belongs to the MYG1 family.</text>
</comment>
<protein>
    <submittedName>
        <fullName evidence="3">Uncharacterized protein</fullName>
    </submittedName>
</protein>
<dbReference type="VEuPathDB" id="AmoebaDB:EHI_035480"/>
<proteinExistence type="inferred from homology"/>
<dbReference type="AlphaFoldDB" id="A0A5K1V488"/>
<evidence type="ECO:0000256" key="2">
    <source>
        <dbReference type="SAM" id="MobiDB-lite"/>
    </source>
</evidence>
<reference evidence="3 4" key="1">
    <citation type="submission" date="2016-05" db="EMBL/GenBank/DDBJ databases">
        <title>First whole genome sequencing of Entamoeba histolytica HM1:IMSS-clone-6.</title>
        <authorList>
            <person name="Mukherjee Avik.K."/>
            <person name="Izumyama S."/>
            <person name="Nakada-Tsukui K."/>
            <person name="Nozaki T."/>
        </authorList>
    </citation>
    <scope>NUCLEOTIDE SEQUENCE [LARGE SCALE GENOMIC DNA]</scope>
    <source>
        <strain evidence="3 4">HM1:IMSS clone 6</strain>
    </source>
</reference>
<gene>
    <name evidence="3" type="ORF">CL6EHI_035480</name>
</gene>
<dbReference type="VEuPathDB" id="AmoebaDB:EHI8A_039570"/>
<dbReference type="OMA" id="YLMTCSS"/>
<comment type="caution">
    <text evidence="3">The sequence shown here is derived from an EMBL/GenBank/DDBJ whole genome shotgun (WGS) entry which is preliminary data.</text>
</comment>
<feature type="compositionally biased region" description="Basic residues" evidence="2">
    <location>
        <begin position="1"/>
        <end position="17"/>
    </location>
</feature>
<dbReference type="VEuPathDB" id="AmoebaDB:EHI7A_040290"/>
<accession>A0A5K1V488</accession>
<dbReference type="GO" id="GO:0005737">
    <property type="term" value="C:cytoplasm"/>
    <property type="evidence" value="ECO:0007669"/>
    <property type="project" value="TreeGrafter"/>
</dbReference>
<dbReference type="VEuPathDB" id="AmoebaDB:KM1_083080"/>
<name>A0A5K1V488_ENTHI</name>
<dbReference type="Proteomes" id="UP000078387">
    <property type="component" value="Unassembled WGS sequence"/>
</dbReference>
<dbReference type="InterPro" id="IPR003226">
    <property type="entry name" value="MYG1_exonuclease"/>
</dbReference>
<dbReference type="PANTHER" id="PTHR11215">
    <property type="entry name" value="METAL DEPENDENT HYDROLASE - RELATED"/>
    <property type="match status" value="1"/>
</dbReference>
<dbReference type="GO" id="GO:0005634">
    <property type="term" value="C:nucleus"/>
    <property type="evidence" value="ECO:0007669"/>
    <property type="project" value="TreeGrafter"/>
</dbReference>
<sequence>MSKRISKPHRVSKKGTKKTTYPRNENKTFIEDSVIGVSGFGFEFDVILSLTLLRNVSQFKRSSIKLLHSKEEMKECDIVLGYGGQYDPSLNLFDYHQKGFNQKYPGSTYPMTCSSMVFLKFGKEIVRSCCLKYVDSKGNLIKVTDEIIRLACKFYYLSRLESIDAILNGVLCYNSPTKYEPLTDGIYITSDYCNSIDDIKLMVINEYKIFNSTMNLAIETAVLYHPVMRNAKSSLEKKGLDKRILCFDKPVKSNLIVQVEKELKCEGNFLFFIRHSPKGYFIFSINETQFVNRKSLPKSWRGKENEELEEACGEKGALFCHHSGFMLSCSSFSVATKLAIKAMAEEEN</sequence>
<dbReference type="PANTHER" id="PTHR11215:SF1">
    <property type="entry name" value="MYG1 EXONUCLEASE"/>
    <property type="match status" value="1"/>
</dbReference>
<dbReference type="Pfam" id="PF03690">
    <property type="entry name" value="MYG1_exonuc"/>
    <property type="match status" value="1"/>
</dbReference>
<organism evidence="3 4">
    <name type="scientific">Entamoeba histolytica</name>
    <dbReference type="NCBI Taxonomy" id="5759"/>
    <lineage>
        <taxon>Eukaryota</taxon>
        <taxon>Amoebozoa</taxon>
        <taxon>Evosea</taxon>
        <taxon>Archamoebae</taxon>
        <taxon>Mastigamoebida</taxon>
        <taxon>Entamoebidae</taxon>
        <taxon>Entamoeba</taxon>
    </lineage>
</organism>
<feature type="region of interest" description="Disordered" evidence="2">
    <location>
        <begin position="1"/>
        <end position="23"/>
    </location>
</feature>
<evidence type="ECO:0000313" key="4">
    <source>
        <dbReference type="Proteomes" id="UP000078387"/>
    </source>
</evidence>
<dbReference type="EMBL" id="BDEQ01000001">
    <property type="protein sequence ID" value="GAT93634.1"/>
    <property type="molecule type" value="Genomic_DNA"/>
</dbReference>
<dbReference type="VEuPathDB" id="AmoebaDB:EHI5A_067400"/>
<evidence type="ECO:0000313" key="3">
    <source>
        <dbReference type="EMBL" id="GAT93634.1"/>
    </source>
</evidence>
<evidence type="ECO:0000256" key="1">
    <source>
        <dbReference type="ARBA" id="ARBA00010105"/>
    </source>
</evidence>